<proteinExistence type="predicted"/>
<organism evidence="3 4">
    <name type="scientific">Novosphingobium pituita</name>
    <dbReference type="NCBI Taxonomy" id="3056842"/>
    <lineage>
        <taxon>Bacteria</taxon>
        <taxon>Pseudomonadati</taxon>
        <taxon>Pseudomonadota</taxon>
        <taxon>Alphaproteobacteria</taxon>
        <taxon>Sphingomonadales</taxon>
        <taxon>Sphingomonadaceae</taxon>
        <taxon>Novosphingobium</taxon>
    </lineage>
</organism>
<accession>A0ABQ6P9C2</accession>
<dbReference type="SMART" id="SM00052">
    <property type="entry name" value="EAL"/>
    <property type="match status" value="1"/>
</dbReference>
<dbReference type="EMBL" id="BTFW01000001">
    <property type="protein sequence ID" value="GMM61507.1"/>
    <property type="molecule type" value="Genomic_DNA"/>
</dbReference>
<dbReference type="Gene3D" id="3.30.70.270">
    <property type="match status" value="1"/>
</dbReference>
<keyword evidence="1" id="KW-0812">Transmembrane</keyword>
<dbReference type="InterPro" id="IPR035919">
    <property type="entry name" value="EAL_sf"/>
</dbReference>
<dbReference type="InterPro" id="IPR050706">
    <property type="entry name" value="Cyclic-di-GMP_PDE-like"/>
</dbReference>
<evidence type="ECO:0000313" key="3">
    <source>
        <dbReference type="EMBL" id="GMM61507.1"/>
    </source>
</evidence>
<dbReference type="PANTHER" id="PTHR33121:SF19">
    <property type="entry name" value="CYCLIC DI-GMP PHOSPHODIESTERASE PA2567"/>
    <property type="match status" value="1"/>
</dbReference>
<dbReference type="SMART" id="SM01080">
    <property type="entry name" value="CHASE2"/>
    <property type="match status" value="1"/>
</dbReference>
<name>A0ABQ6P9C2_9SPHN</name>
<dbReference type="SMART" id="SM00267">
    <property type="entry name" value="GGDEF"/>
    <property type="match status" value="1"/>
</dbReference>
<dbReference type="Proteomes" id="UP001187221">
    <property type="component" value="Unassembled WGS sequence"/>
</dbReference>
<dbReference type="Pfam" id="PF00563">
    <property type="entry name" value="EAL"/>
    <property type="match status" value="1"/>
</dbReference>
<comment type="caution">
    <text evidence="3">The sequence shown here is derived from an EMBL/GenBank/DDBJ whole genome shotgun (WGS) entry which is preliminary data.</text>
</comment>
<feature type="transmembrane region" description="Helical" evidence="1">
    <location>
        <begin position="35"/>
        <end position="55"/>
    </location>
</feature>
<reference evidence="3 4" key="1">
    <citation type="submission" date="2023-06" db="EMBL/GenBank/DDBJ databases">
        <title>Draft genome sequence of Novosphingobium sp. strain IK01.</title>
        <authorList>
            <person name="Hatamoto M."/>
            <person name="Ikarashi T."/>
            <person name="Yamaguchi T."/>
        </authorList>
    </citation>
    <scope>NUCLEOTIDE SEQUENCE [LARGE SCALE GENOMIC DNA]</scope>
    <source>
        <strain evidence="3 4">IK01</strain>
    </source>
</reference>
<keyword evidence="1" id="KW-0472">Membrane</keyword>
<feature type="domain" description="EAL" evidence="2">
    <location>
        <begin position="554"/>
        <end position="807"/>
    </location>
</feature>
<sequence>MVWSARPKGLVPALPLSSRILSSRALPRIRRGAVPLIAGLLIGVMAAVSSVGPTIDRGLQVWRWSLLSHAATGRIALVEIDARSLAALHNWPWPRTYYAQAIARLNAAGASTIAFDVDFSAPSRADQDAALAQAIAGSRAPVILPTFRQASSQGSTQVLENLPLPALRDRAQMAAVNIFVDSDGLVHTYPYGVMTGGLPRPSMGATLANGAGQSRQGQADQGFPIDGSIDPASVPRFSFIDLMTGKVPAGALKGRDVLIGASAIELGDRYPVPGRGVIAGPMIQILAAETLIQGSAPFDHGPVLPMLVALGLLGLAMRREGVRRNATLFGGAAFLLILPMATKVSGLGVFSVGPALLALLTGGLAMLVHSALHAAREARHVDTETGLPNARSFRELARATPRGSAIVIRVANFGDVASVLGRAHAAELLTLVAHRLVFAADSAIHRIDDGALGWINSTTDDDEEAERLDAAVAMLRPAFEIHGRQVELHFGFGVAAITGSTEAGPISTGSISTGATNTPADAPARASSAADTALARGLRWAHFTADLEQQSEWRLGLAAELDQAMAQGHIWVAYQPKLAIASRQITAAEALVRWRHPTRGPVPPDAFIPALEENGRIADLTLFVLEQALVDRTAWAAMGVELDVAVNLSALLPADPAFVRRLETVLHRHAGAVPHLTLEVTESATMADPERAIAALERLAGMGLALSIDDYGTGLSTLSYLKRLPAREIKIDKGFVLGLESSRGDQAMVRSTIDLAHELGFKVVAEGVETAAALDMLATFGCDTAQGWHIGKPMHAADLAELCGARPMDARQAQAG</sequence>
<gene>
    <name evidence="3" type="ORF">NUTIK01_22840</name>
</gene>
<dbReference type="InterPro" id="IPR029787">
    <property type="entry name" value="Nucleotide_cyclase"/>
</dbReference>
<evidence type="ECO:0000313" key="4">
    <source>
        <dbReference type="Proteomes" id="UP001187221"/>
    </source>
</evidence>
<dbReference type="SUPFAM" id="SSF141868">
    <property type="entry name" value="EAL domain-like"/>
    <property type="match status" value="1"/>
</dbReference>
<evidence type="ECO:0000259" key="2">
    <source>
        <dbReference type="PROSITE" id="PS50883"/>
    </source>
</evidence>
<dbReference type="InterPro" id="IPR007890">
    <property type="entry name" value="CHASE2"/>
</dbReference>
<dbReference type="Gene3D" id="3.20.20.450">
    <property type="entry name" value="EAL domain"/>
    <property type="match status" value="1"/>
</dbReference>
<keyword evidence="1" id="KW-1133">Transmembrane helix</keyword>
<dbReference type="PROSITE" id="PS50883">
    <property type="entry name" value="EAL"/>
    <property type="match status" value="1"/>
</dbReference>
<dbReference type="SUPFAM" id="SSF55073">
    <property type="entry name" value="Nucleotide cyclase"/>
    <property type="match status" value="1"/>
</dbReference>
<dbReference type="CDD" id="cd01948">
    <property type="entry name" value="EAL"/>
    <property type="match status" value="1"/>
</dbReference>
<evidence type="ECO:0000256" key="1">
    <source>
        <dbReference type="SAM" id="Phobius"/>
    </source>
</evidence>
<keyword evidence="4" id="KW-1185">Reference proteome</keyword>
<dbReference type="InterPro" id="IPR001633">
    <property type="entry name" value="EAL_dom"/>
</dbReference>
<dbReference type="PANTHER" id="PTHR33121">
    <property type="entry name" value="CYCLIC DI-GMP PHOSPHODIESTERASE PDEF"/>
    <property type="match status" value="1"/>
</dbReference>
<dbReference type="InterPro" id="IPR000160">
    <property type="entry name" value="GGDEF_dom"/>
</dbReference>
<protein>
    <recommendedName>
        <fullName evidence="2">EAL domain-containing protein</fullName>
    </recommendedName>
</protein>
<dbReference type="Pfam" id="PF05226">
    <property type="entry name" value="CHASE2"/>
    <property type="match status" value="1"/>
</dbReference>
<dbReference type="InterPro" id="IPR043128">
    <property type="entry name" value="Rev_trsase/Diguanyl_cyclase"/>
</dbReference>